<gene>
    <name evidence="2" type="ORF">SAMN04490220_8612</name>
</gene>
<keyword evidence="2" id="KW-0503">Monooxygenase</keyword>
<dbReference type="RefSeq" id="WP_025432436.1">
    <property type="nucleotide sequence ID" value="NZ_FNTL01000005.1"/>
</dbReference>
<protein>
    <submittedName>
        <fullName evidence="2">Toluene 4-monooxygenase protein D</fullName>
    </submittedName>
</protein>
<accession>A0A1H5M2Q1</accession>
<keyword evidence="2" id="KW-0560">Oxidoreductase</keyword>
<dbReference type="GeneID" id="69891277"/>
<dbReference type="GO" id="GO:0004497">
    <property type="term" value="F:monooxygenase activity"/>
    <property type="evidence" value="ECO:0007669"/>
    <property type="project" value="UniProtKB-KW"/>
</dbReference>
<dbReference type="AlphaFoldDB" id="A0A1H5M2Q1"/>
<comment type="similarity">
    <text evidence="1">Belongs to the TmoD/XamoD family.</text>
</comment>
<evidence type="ECO:0000313" key="2">
    <source>
        <dbReference type="EMBL" id="SEE83545.1"/>
    </source>
</evidence>
<dbReference type="Pfam" id="PF02406">
    <property type="entry name" value="MmoB_DmpM"/>
    <property type="match status" value="1"/>
</dbReference>
<sequence>MTIVDMDASDESSPDLVGPVIRAGNLAEAVIDAIEEDNPGQDVLVLDREDYVRIHTRGACRLTQSSLEKHFGQSYQLAALEIDMPSFKGRLKTRTDEYVWFYQNSGQEKS</sequence>
<evidence type="ECO:0000256" key="1">
    <source>
        <dbReference type="ARBA" id="ARBA00006313"/>
    </source>
</evidence>
<dbReference type="InterPro" id="IPR036889">
    <property type="entry name" value="mOase_MmoB_DmpM_sf"/>
</dbReference>
<dbReference type="Proteomes" id="UP000183407">
    <property type="component" value="Unassembled WGS sequence"/>
</dbReference>
<dbReference type="Gene3D" id="3.90.56.10">
    <property type="entry name" value="Monooxygenase component MmoB/DmpM"/>
    <property type="match status" value="1"/>
</dbReference>
<evidence type="ECO:0000313" key="3">
    <source>
        <dbReference type="Proteomes" id="UP000183407"/>
    </source>
</evidence>
<proteinExistence type="inferred from homology"/>
<organism evidence="2 3">
    <name type="scientific">Rhodococcus jostii</name>
    <dbReference type="NCBI Taxonomy" id="132919"/>
    <lineage>
        <taxon>Bacteria</taxon>
        <taxon>Bacillati</taxon>
        <taxon>Actinomycetota</taxon>
        <taxon>Actinomycetes</taxon>
        <taxon>Mycobacteriales</taxon>
        <taxon>Nocardiaceae</taxon>
        <taxon>Rhodococcus</taxon>
    </lineage>
</organism>
<reference evidence="3" key="1">
    <citation type="submission" date="2016-10" db="EMBL/GenBank/DDBJ databases">
        <authorList>
            <person name="Varghese N."/>
        </authorList>
    </citation>
    <scope>NUCLEOTIDE SEQUENCE [LARGE SCALE GENOMIC DNA]</scope>
    <source>
        <strain evidence="3">DSM 44719</strain>
    </source>
</reference>
<dbReference type="EMBL" id="FNTL01000005">
    <property type="protein sequence ID" value="SEE83545.1"/>
    <property type="molecule type" value="Genomic_DNA"/>
</dbReference>
<dbReference type="InterPro" id="IPR003454">
    <property type="entry name" value="MOase_MmoB_DmpM"/>
</dbReference>
<dbReference type="OrthoDB" id="9805636at2"/>
<name>A0A1H5M2Q1_RHOJO</name>
<dbReference type="SUPFAM" id="SSF56029">
    <property type="entry name" value="Monooxygenase (hydroxylase) regulatory protein"/>
    <property type="match status" value="1"/>
</dbReference>